<dbReference type="HAMAP" id="MF_01151">
    <property type="entry name" value="GrpE"/>
    <property type="match status" value="1"/>
</dbReference>
<dbReference type="GO" id="GO:0051087">
    <property type="term" value="F:protein-folding chaperone binding"/>
    <property type="evidence" value="ECO:0007669"/>
    <property type="project" value="InterPro"/>
</dbReference>
<feature type="region of interest" description="Disordered" evidence="14">
    <location>
        <begin position="1"/>
        <end position="58"/>
    </location>
</feature>
<evidence type="ECO:0000256" key="13">
    <source>
        <dbReference type="SAM" id="Coils"/>
    </source>
</evidence>
<dbReference type="GO" id="GO:0051082">
    <property type="term" value="F:unfolded protein binding"/>
    <property type="evidence" value="ECO:0007669"/>
    <property type="project" value="TreeGrafter"/>
</dbReference>
<evidence type="ECO:0000256" key="11">
    <source>
        <dbReference type="RuleBase" id="RU000639"/>
    </source>
</evidence>
<reference evidence="15" key="1">
    <citation type="journal article" date="2014" name="Int. J. Syst. Evol. Microbiol.">
        <title>Complete genome sequence of Corynebacterium casei LMG S-19264T (=DSM 44701T), isolated from a smear-ripened cheese.</title>
        <authorList>
            <consortium name="US DOE Joint Genome Institute (JGI-PGF)"/>
            <person name="Walter F."/>
            <person name="Albersmeier A."/>
            <person name="Kalinowski J."/>
            <person name="Ruckert C."/>
        </authorList>
    </citation>
    <scope>NUCLEOTIDE SEQUENCE</scope>
    <source>
        <strain evidence="15">JCM 15325</strain>
    </source>
</reference>
<comment type="function">
    <text evidence="7 10 11">Participates actively in the response to hyperosmotic and heat shock by preventing the aggregation of stress-denatured proteins, in association with DnaK and GrpE. It is the nucleotide exchange factor for DnaK and may function as a thermosensor. Unfolded proteins bind initially to DnaJ; upon interaction with the DnaJ-bound protein, DnaK hydrolyzes its bound ATP, resulting in the formation of a stable complex. GrpE releases ADP from DnaK; ATP binding to DnaK triggers the release of the substrate protein, thus completing the reaction cycle. Several rounds of ATP-dependent interactions between DnaJ, DnaK and GrpE are required for fully efficient folding.</text>
</comment>
<keyword evidence="16" id="KW-1185">Reference proteome</keyword>
<comment type="subcellular location">
    <subcellularLocation>
        <location evidence="1 10">Cytoplasm</location>
    </subcellularLocation>
</comment>
<dbReference type="InterPro" id="IPR013805">
    <property type="entry name" value="GrpE_CC"/>
</dbReference>
<dbReference type="GO" id="GO:0042803">
    <property type="term" value="F:protein homodimerization activity"/>
    <property type="evidence" value="ECO:0007669"/>
    <property type="project" value="InterPro"/>
</dbReference>
<evidence type="ECO:0000256" key="3">
    <source>
        <dbReference type="ARBA" id="ARBA00011738"/>
    </source>
</evidence>
<comment type="similarity">
    <text evidence="2 10 12">Belongs to the GrpE family.</text>
</comment>
<keyword evidence="4 10" id="KW-0963">Cytoplasm</keyword>
<dbReference type="GO" id="GO:0005737">
    <property type="term" value="C:cytoplasm"/>
    <property type="evidence" value="ECO:0007669"/>
    <property type="project" value="UniProtKB-SubCell"/>
</dbReference>
<dbReference type="SUPFAM" id="SSF58014">
    <property type="entry name" value="Coiled-coil domain of nucleotide exchange factor GrpE"/>
    <property type="match status" value="1"/>
</dbReference>
<gene>
    <name evidence="10 15" type="primary">grpE</name>
    <name evidence="15" type="ORF">GCM10007968_00440</name>
</gene>
<evidence type="ECO:0000256" key="8">
    <source>
        <dbReference type="ARBA" id="ARBA00072274"/>
    </source>
</evidence>
<dbReference type="AlphaFoldDB" id="A0A917RWN2"/>
<protein>
    <recommendedName>
        <fullName evidence="8 10">Protein GrpE</fullName>
    </recommendedName>
    <alternativeName>
        <fullName evidence="9 10">HSP-70 cofactor</fullName>
    </alternativeName>
</protein>
<dbReference type="InterPro" id="IPR009012">
    <property type="entry name" value="GrpE_head"/>
</dbReference>
<name>A0A917RWN2_9BACL</name>
<keyword evidence="5 10" id="KW-0346">Stress response</keyword>
<proteinExistence type="inferred from homology"/>
<dbReference type="CDD" id="cd00446">
    <property type="entry name" value="GrpE"/>
    <property type="match status" value="1"/>
</dbReference>
<evidence type="ECO:0000256" key="12">
    <source>
        <dbReference type="RuleBase" id="RU004478"/>
    </source>
</evidence>
<evidence type="ECO:0000256" key="2">
    <source>
        <dbReference type="ARBA" id="ARBA00009054"/>
    </source>
</evidence>
<comment type="subunit">
    <text evidence="3 10">Homodimer.</text>
</comment>
<evidence type="ECO:0000313" key="16">
    <source>
        <dbReference type="Proteomes" id="UP000654670"/>
    </source>
</evidence>
<dbReference type="PANTHER" id="PTHR21237:SF23">
    <property type="entry name" value="GRPE PROTEIN HOMOLOG, MITOCHONDRIAL"/>
    <property type="match status" value="1"/>
</dbReference>
<evidence type="ECO:0000256" key="9">
    <source>
        <dbReference type="ARBA" id="ARBA00076414"/>
    </source>
</evidence>
<accession>A0A917RWN2</accession>
<feature type="compositionally biased region" description="Basic and acidic residues" evidence="14">
    <location>
        <begin position="1"/>
        <end position="16"/>
    </location>
</feature>
<dbReference type="GO" id="GO:0006457">
    <property type="term" value="P:protein folding"/>
    <property type="evidence" value="ECO:0007669"/>
    <property type="project" value="InterPro"/>
</dbReference>
<dbReference type="NCBIfam" id="NF010738">
    <property type="entry name" value="PRK14140.1"/>
    <property type="match status" value="1"/>
</dbReference>
<reference evidence="15" key="2">
    <citation type="submission" date="2020-09" db="EMBL/GenBank/DDBJ databases">
        <authorList>
            <person name="Sun Q."/>
            <person name="Ohkuma M."/>
        </authorList>
    </citation>
    <scope>NUCLEOTIDE SEQUENCE</scope>
    <source>
        <strain evidence="15">JCM 15325</strain>
    </source>
</reference>
<evidence type="ECO:0000256" key="7">
    <source>
        <dbReference type="ARBA" id="ARBA00053401"/>
    </source>
</evidence>
<dbReference type="EMBL" id="BMOK01000001">
    <property type="protein sequence ID" value="GGL40414.1"/>
    <property type="molecule type" value="Genomic_DNA"/>
</dbReference>
<dbReference type="Proteomes" id="UP000654670">
    <property type="component" value="Unassembled WGS sequence"/>
</dbReference>
<dbReference type="PROSITE" id="PS01071">
    <property type="entry name" value="GRPE"/>
    <property type="match status" value="1"/>
</dbReference>
<organism evidence="15 16">
    <name type="scientific">Sporolactobacillus putidus</name>
    <dbReference type="NCBI Taxonomy" id="492735"/>
    <lineage>
        <taxon>Bacteria</taxon>
        <taxon>Bacillati</taxon>
        <taxon>Bacillota</taxon>
        <taxon>Bacilli</taxon>
        <taxon>Bacillales</taxon>
        <taxon>Sporolactobacillaceae</taxon>
        <taxon>Sporolactobacillus</taxon>
    </lineage>
</organism>
<dbReference type="InterPro" id="IPR000740">
    <property type="entry name" value="GrpE"/>
</dbReference>
<keyword evidence="6 10" id="KW-0143">Chaperone</keyword>
<evidence type="ECO:0000256" key="1">
    <source>
        <dbReference type="ARBA" id="ARBA00004496"/>
    </source>
</evidence>
<dbReference type="Gene3D" id="3.90.20.20">
    <property type="match status" value="1"/>
</dbReference>
<dbReference type="PRINTS" id="PR00773">
    <property type="entry name" value="GRPEPROTEIN"/>
</dbReference>
<dbReference type="Pfam" id="PF01025">
    <property type="entry name" value="GrpE"/>
    <property type="match status" value="1"/>
</dbReference>
<evidence type="ECO:0000256" key="10">
    <source>
        <dbReference type="HAMAP-Rule" id="MF_01151"/>
    </source>
</evidence>
<dbReference type="Gene3D" id="2.30.22.10">
    <property type="entry name" value="Head domain of nucleotide exchange factor GrpE"/>
    <property type="match status" value="1"/>
</dbReference>
<comment type="caution">
    <text evidence="15">The sequence shown here is derived from an EMBL/GenBank/DDBJ whole genome shotgun (WGS) entry which is preliminary data.</text>
</comment>
<keyword evidence="13" id="KW-0175">Coiled coil</keyword>
<evidence type="ECO:0000256" key="14">
    <source>
        <dbReference type="SAM" id="MobiDB-lite"/>
    </source>
</evidence>
<dbReference type="SUPFAM" id="SSF51064">
    <property type="entry name" value="Head domain of nucleotide exchange factor GrpE"/>
    <property type="match status" value="1"/>
</dbReference>
<dbReference type="NCBIfam" id="NF010748">
    <property type="entry name" value="PRK14150.1"/>
    <property type="match status" value="1"/>
</dbReference>
<dbReference type="PANTHER" id="PTHR21237">
    <property type="entry name" value="GRPE PROTEIN"/>
    <property type="match status" value="1"/>
</dbReference>
<feature type="coiled-coil region" evidence="13">
    <location>
        <begin position="59"/>
        <end position="100"/>
    </location>
</feature>
<dbReference type="GO" id="GO:0000774">
    <property type="term" value="F:adenyl-nucleotide exchange factor activity"/>
    <property type="evidence" value="ECO:0007669"/>
    <property type="project" value="InterPro"/>
</dbReference>
<dbReference type="RefSeq" id="WP_188800623.1">
    <property type="nucleotide sequence ID" value="NZ_BMOK01000001.1"/>
</dbReference>
<evidence type="ECO:0000256" key="4">
    <source>
        <dbReference type="ARBA" id="ARBA00022490"/>
    </source>
</evidence>
<evidence type="ECO:0000256" key="5">
    <source>
        <dbReference type="ARBA" id="ARBA00023016"/>
    </source>
</evidence>
<evidence type="ECO:0000313" key="15">
    <source>
        <dbReference type="EMBL" id="GGL40414.1"/>
    </source>
</evidence>
<evidence type="ECO:0000256" key="6">
    <source>
        <dbReference type="ARBA" id="ARBA00023186"/>
    </source>
</evidence>
<dbReference type="FunFam" id="2.30.22.10:FF:000001">
    <property type="entry name" value="Protein GrpE"/>
    <property type="match status" value="1"/>
</dbReference>
<sequence length="218" mass="24348">MAKQTNEEIKKDRAGNTEDQMVQPEEEKKKDTAVPEAEDAAQAQPEETAEEKAADQPDAELLAKKVGELTAEIESLKKDSDDLNNRLLRAQADFENFRRRTNKEKADARKYRAQDLASDLLEILDNFKRALDVETTSEDGSALKKGMEMVLGKFETALKKEGVEEIDSLGKPFDPNFHQAVMQEESQEHEAGTVIQVLQAGYTLNGRVIRPAMVKVSA</sequence>